<dbReference type="PANTHER" id="PTHR24305">
    <property type="entry name" value="CYTOCHROME P450"/>
    <property type="match status" value="1"/>
</dbReference>
<dbReference type="InterPro" id="IPR036396">
    <property type="entry name" value="Cyt_P450_sf"/>
</dbReference>
<evidence type="ECO:0000256" key="5">
    <source>
        <dbReference type="PIRSR" id="PIRSR602401-1"/>
    </source>
</evidence>
<dbReference type="AlphaFoldDB" id="A0A1L7VC21"/>
<keyword evidence="6" id="KW-0503">Monooxygenase</keyword>
<evidence type="ECO:0000256" key="4">
    <source>
        <dbReference type="ARBA" id="ARBA00023004"/>
    </source>
</evidence>
<keyword evidence="2 5" id="KW-0349">Heme</keyword>
<proteinExistence type="inferred from homology"/>
<keyword evidence="4 5" id="KW-0408">Iron</keyword>
<keyword evidence="6" id="KW-0560">Oxidoreductase</keyword>
<dbReference type="Gene3D" id="1.10.630.10">
    <property type="entry name" value="Cytochrome P450"/>
    <property type="match status" value="1"/>
</dbReference>
<dbReference type="PRINTS" id="PR00385">
    <property type="entry name" value="P450"/>
</dbReference>
<dbReference type="InterPro" id="IPR017972">
    <property type="entry name" value="Cyt_P450_CS"/>
</dbReference>
<organism evidence="7 8">
    <name type="scientific">Fusarium proliferatum (strain ET1)</name>
    <name type="common">Orchid endophyte fungus</name>
    <dbReference type="NCBI Taxonomy" id="1227346"/>
    <lineage>
        <taxon>Eukaryota</taxon>
        <taxon>Fungi</taxon>
        <taxon>Dikarya</taxon>
        <taxon>Ascomycota</taxon>
        <taxon>Pezizomycotina</taxon>
        <taxon>Sordariomycetes</taxon>
        <taxon>Hypocreomycetidae</taxon>
        <taxon>Hypocreales</taxon>
        <taxon>Nectriaceae</taxon>
        <taxon>Fusarium</taxon>
        <taxon>Fusarium fujikuroi species complex</taxon>
    </lineage>
</organism>
<evidence type="ECO:0000256" key="2">
    <source>
        <dbReference type="ARBA" id="ARBA00022617"/>
    </source>
</evidence>
<dbReference type="EMBL" id="FJOF01000003">
    <property type="protein sequence ID" value="CZR37824.1"/>
    <property type="molecule type" value="Genomic_DNA"/>
</dbReference>
<dbReference type="InterPro" id="IPR001128">
    <property type="entry name" value="Cyt_P450"/>
</dbReference>
<name>A0A1L7VC21_FUSPR</name>
<reference evidence="8" key="1">
    <citation type="journal article" date="2016" name="Genome Biol. Evol.">
        <title>Comparative 'omics' of the Fusarium fujikuroi species complex highlights differences in genetic potential and metabolite synthesis.</title>
        <authorList>
            <person name="Niehaus E.-M."/>
            <person name="Muensterkoetter M."/>
            <person name="Proctor R.H."/>
            <person name="Brown D.W."/>
            <person name="Sharon A."/>
            <person name="Idan Y."/>
            <person name="Oren-Young L."/>
            <person name="Sieber C.M."/>
            <person name="Novak O."/>
            <person name="Pencik A."/>
            <person name="Tarkowska D."/>
            <person name="Hromadova K."/>
            <person name="Freeman S."/>
            <person name="Maymon M."/>
            <person name="Elazar M."/>
            <person name="Youssef S.A."/>
            <person name="El-Shabrawy E.S.M."/>
            <person name="Shalaby A.B.A."/>
            <person name="Houterman P."/>
            <person name="Brock N.L."/>
            <person name="Burkhardt I."/>
            <person name="Tsavkelova E.A."/>
            <person name="Dickschat J.S."/>
            <person name="Galuszka P."/>
            <person name="Gueldener U."/>
            <person name="Tudzynski B."/>
        </authorList>
    </citation>
    <scope>NUCLEOTIDE SEQUENCE [LARGE SCALE GENOMIC DNA]</scope>
    <source>
        <strain evidence="8">ET1</strain>
    </source>
</reference>
<dbReference type="SUPFAM" id="SSF48264">
    <property type="entry name" value="Cytochrome P450"/>
    <property type="match status" value="1"/>
</dbReference>
<dbReference type="PANTHER" id="PTHR24305:SF234">
    <property type="entry name" value="CYTOCHROME P450"/>
    <property type="match status" value="1"/>
</dbReference>
<sequence>MAPFLVMTEYSPMSCLAAAAGAVVAFQLLRAVYMLYFHPLSKFPGPRSAAIGRQWQANIVKKGFPEKEYEKLHKQFGTKALRIGPNHLHISDSSLYKVIYSQANPFPKEQAFYDTFESHHTTFSETDAQLHKQRRKLLSPLFSKSGVSKLEPLILEKVEETKEKVNRISKHGPINMWPAFRCMTVDIISEFSFGTCINMINEDPDTFNSEYLKAMEVASALPFLRYYSTMQWLLAKCVPISVAVNFSPILRQTKKMVGIIVDSYHNYAQRTTNSRFPVLFDNLQALPADSQKAEAINTFIAGSDTTAFTLVTALYHILRLPEVEKTLTASLDEVFGGSQSVPSLVQLEQTKYLRACVNEALRLAMSVPGVLPRVVPKRSQPFVIDGKVVPPGTVVGMSAYTMNTDPQIWGQDAHSFNPARWLGPNAKELETHMCTFSKGARQCIGINVAYAEATIALAQFFYHFKMELKTKELRVVDKFTIEAPEPGLLVDFKLRQHS</sequence>
<dbReference type="PRINTS" id="PR00463">
    <property type="entry name" value="EP450I"/>
</dbReference>
<dbReference type="VEuPathDB" id="FungiDB:FPRO_06985"/>
<evidence type="ECO:0000256" key="1">
    <source>
        <dbReference type="ARBA" id="ARBA00001971"/>
    </source>
</evidence>
<dbReference type="GO" id="GO:0020037">
    <property type="term" value="F:heme binding"/>
    <property type="evidence" value="ECO:0007669"/>
    <property type="project" value="InterPro"/>
</dbReference>
<comment type="caution">
    <text evidence="7">The sequence shown here is derived from an EMBL/GenBank/DDBJ whole genome shotgun (WGS) entry which is preliminary data.</text>
</comment>
<keyword evidence="3 5" id="KW-0479">Metal-binding</keyword>
<dbReference type="InterPro" id="IPR002401">
    <property type="entry name" value="Cyt_P450_E_grp-I"/>
</dbReference>
<evidence type="ECO:0000313" key="7">
    <source>
        <dbReference type="EMBL" id="CZR37824.1"/>
    </source>
</evidence>
<evidence type="ECO:0000256" key="6">
    <source>
        <dbReference type="RuleBase" id="RU000461"/>
    </source>
</evidence>
<dbReference type="GO" id="GO:0016705">
    <property type="term" value="F:oxidoreductase activity, acting on paired donors, with incorporation or reduction of molecular oxygen"/>
    <property type="evidence" value="ECO:0007669"/>
    <property type="project" value="InterPro"/>
</dbReference>
<keyword evidence="8" id="KW-1185">Reference proteome</keyword>
<accession>A0A1L7VC21</accession>
<dbReference type="GO" id="GO:0005506">
    <property type="term" value="F:iron ion binding"/>
    <property type="evidence" value="ECO:0007669"/>
    <property type="project" value="InterPro"/>
</dbReference>
<evidence type="ECO:0000256" key="3">
    <source>
        <dbReference type="ARBA" id="ARBA00022723"/>
    </source>
</evidence>
<comment type="cofactor">
    <cofactor evidence="1 5">
        <name>heme</name>
        <dbReference type="ChEBI" id="CHEBI:30413"/>
    </cofactor>
</comment>
<dbReference type="Pfam" id="PF00067">
    <property type="entry name" value="p450"/>
    <property type="match status" value="1"/>
</dbReference>
<dbReference type="InterPro" id="IPR050121">
    <property type="entry name" value="Cytochrome_P450_monoxygenase"/>
</dbReference>
<dbReference type="Proteomes" id="UP000183971">
    <property type="component" value="Unassembled WGS sequence"/>
</dbReference>
<feature type="binding site" description="axial binding residue" evidence="5">
    <location>
        <position position="443"/>
    </location>
    <ligand>
        <name>heme</name>
        <dbReference type="ChEBI" id="CHEBI:30413"/>
    </ligand>
    <ligandPart>
        <name>Fe</name>
        <dbReference type="ChEBI" id="CHEBI:18248"/>
    </ligandPart>
</feature>
<evidence type="ECO:0000313" key="8">
    <source>
        <dbReference type="Proteomes" id="UP000183971"/>
    </source>
</evidence>
<dbReference type="CDD" id="cd11062">
    <property type="entry name" value="CYP58-like"/>
    <property type="match status" value="1"/>
</dbReference>
<dbReference type="GeneID" id="42051864"/>
<dbReference type="PROSITE" id="PS00086">
    <property type="entry name" value="CYTOCHROME_P450"/>
    <property type="match status" value="1"/>
</dbReference>
<dbReference type="RefSeq" id="XP_031078417.1">
    <property type="nucleotide sequence ID" value="XM_031228042.1"/>
</dbReference>
<protein>
    <submittedName>
        <fullName evidence="7">Related to trichodiene oxygenase cytochrome P450</fullName>
    </submittedName>
</protein>
<gene>
    <name evidence="7" type="ORF">FPRO_06985</name>
</gene>
<comment type="similarity">
    <text evidence="6">Belongs to the cytochrome P450 family.</text>
</comment>
<dbReference type="GO" id="GO:0004497">
    <property type="term" value="F:monooxygenase activity"/>
    <property type="evidence" value="ECO:0007669"/>
    <property type="project" value="UniProtKB-KW"/>
</dbReference>